<feature type="region of interest" description="Disordered" evidence="2">
    <location>
        <begin position="46"/>
        <end position="65"/>
    </location>
</feature>
<feature type="compositionally biased region" description="Polar residues" evidence="2">
    <location>
        <begin position="46"/>
        <end position="55"/>
    </location>
</feature>
<evidence type="ECO:0000256" key="1">
    <source>
        <dbReference type="PROSITE-ProRule" id="PRU00042"/>
    </source>
</evidence>
<sequence>VFMAAQDAVGAHRDSQGSEQARSSFNTFQYSAALLHHSLQRYTASSANLQSPARRSSTSDSESSFFCSECNKHYRSKTSYSLHKRWECGKEPKFTCPFCPKKCHQKGNLKVHILSKHKSEMSRSNGNL</sequence>
<reference evidence="4" key="1">
    <citation type="submission" date="2015-12" db="EMBL/GenBank/DDBJ databases">
        <title>De novo transcriptome assembly of four potential Pierce s Disease insect vectors from Arizona vineyards.</title>
        <authorList>
            <person name="Tassone E.E."/>
        </authorList>
    </citation>
    <scope>NUCLEOTIDE SEQUENCE</scope>
</reference>
<evidence type="ECO:0000256" key="2">
    <source>
        <dbReference type="SAM" id="MobiDB-lite"/>
    </source>
</evidence>
<dbReference type="AlphaFoldDB" id="A0A1B6CJL3"/>
<feature type="compositionally biased region" description="Low complexity" evidence="2">
    <location>
        <begin position="56"/>
        <end position="65"/>
    </location>
</feature>
<accession>A0A1B6CJL3</accession>
<dbReference type="PROSITE" id="PS00028">
    <property type="entry name" value="ZINC_FINGER_C2H2_1"/>
    <property type="match status" value="1"/>
</dbReference>
<name>A0A1B6CJL3_9HEMI</name>
<feature type="region of interest" description="Disordered" evidence="2">
    <location>
        <begin position="1"/>
        <end position="22"/>
    </location>
</feature>
<feature type="non-terminal residue" evidence="4">
    <location>
        <position position="1"/>
    </location>
</feature>
<keyword evidence="1" id="KW-0479">Metal-binding</keyword>
<dbReference type="GO" id="GO:0008270">
    <property type="term" value="F:zinc ion binding"/>
    <property type="evidence" value="ECO:0007669"/>
    <property type="project" value="UniProtKB-KW"/>
</dbReference>
<dbReference type="EMBL" id="GEDC01023649">
    <property type="protein sequence ID" value="JAS13649.1"/>
    <property type="molecule type" value="Transcribed_RNA"/>
</dbReference>
<dbReference type="SMART" id="SM00355">
    <property type="entry name" value="ZnF_C2H2"/>
    <property type="match status" value="2"/>
</dbReference>
<keyword evidence="1" id="KW-0863">Zinc-finger</keyword>
<keyword evidence="1" id="KW-0862">Zinc</keyword>
<proteinExistence type="predicted"/>
<organism evidence="4">
    <name type="scientific">Clastoptera arizonana</name>
    <name type="common">Arizona spittle bug</name>
    <dbReference type="NCBI Taxonomy" id="38151"/>
    <lineage>
        <taxon>Eukaryota</taxon>
        <taxon>Metazoa</taxon>
        <taxon>Ecdysozoa</taxon>
        <taxon>Arthropoda</taxon>
        <taxon>Hexapoda</taxon>
        <taxon>Insecta</taxon>
        <taxon>Pterygota</taxon>
        <taxon>Neoptera</taxon>
        <taxon>Paraneoptera</taxon>
        <taxon>Hemiptera</taxon>
        <taxon>Auchenorrhyncha</taxon>
        <taxon>Cercopoidea</taxon>
        <taxon>Clastopteridae</taxon>
        <taxon>Clastoptera</taxon>
    </lineage>
</organism>
<protein>
    <recommendedName>
        <fullName evidence="3">C2H2-type domain-containing protein</fullName>
    </recommendedName>
</protein>
<feature type="domain" description="C2H2-type" evidence="3">
    <location>
        <begin position="94"/>
        <end position="122"/>
    </location>
</feature>
<feature type="domain" description="C2H2-type" evidence="3">
    <location>
        <begin position="65"/>
        <end position="92"/>
    </location>
</feature>
<dbReference type="InterPro" id="IPR013087">
    <property type="entry name" value="Znf_C2H2_type"/>
</dbReference>
<gene>
    <name evidence="4" type="ORF">g.1165</name>
</gene>
<dbReference type="PROSITE" id="PS50157">
    <property type="entry name" value="ZINC_FINGER_C2H2_2"/>
    <property type="match status" value="2"/>
</dbReference>
<dbReference type="SUPFAM" id="SSF57667">
    <property type="entry name" value="beta-beta-alpha zinc fingers"/>
    <property type="match status" value="1"/>
</dbReference>
<dbReference type="InterPro" id="IPR036236">
    <property type="entry name" value="Znf_C2H2_sf"/>
</dbReference>
<dbReference type="Gene3D" id="3.30.160.60">
    <property type="entry name" value="Classic Zinc Finger"/>
    <property type="match status" value="1"/>
</dbReference>
<evidence type="ECO:0000259" key="3">
    <source>
        <dbReference type="PROSITE" id="PS50157"/>
    </source>
</evidence>
<evidence type="ECO:0000313" key="4">
    <source>
        <dbReference type="EMBL" id="JAS13649.1"/>
    </source>
</evidence>